<keyword evidence="3" id="KW-1185">Reference proteome</keyword>
<dbReference type="EMBL" id="JAGTTL010000039">
    <property type="protein sequence ID" value="KAK6292097.1"/>
    <property type="molecule type" value="Genomic_DNA"/>
</dbReference>
<gene>
    <name evidence="2" type="ORF">J4Q44_G00378820</name>
</gene>
<feature type="compositionally biased region" description="Polar residues" evidence="1">
    <location>
        <begin position="51"/>
        <end position="68"/>
    </location>
</feature>
<comment type="caution">
    <text evidence="2">The sequence shown here is derived from an EMBL/GenBank/DDBJ whole genome shotgun (WGS) entry which is preliminary data.</text>
</comment>
<sequence>MTRSISFPGIAPRSEFSTRTTSHKVSLVQEEGPLARYWQLPHTSPVMARRTLTNGSSPRLPHSPSSDNLLYFPPQVQASNVPWLTKGGPPPLHPYPSLPCFGAPTWKARAKMAEVTPGLPFLWRSS</sequence>
<organism evidence="2 3">
    <name type="scientific">Coregonus suidteri</name>
    <dbReference type="NCBI Taxonomy" id="861788"/>
    <lineage>
        <taxon>Eukaryota</taxon>
        <taxon>Metazoa</taxon>
        <taxon>Chordata</taxon>
        <taxon>Craniata</taxon>
        <taxon>Vertebrata</taxon>
        <taxon>Euteleostomi</taxon>
        <taxon>Actinopterygii</taxon>
        <taxon>Neopterygii</taxon>
        <taxon>Teleostei</taxon>
        <taxon>Protacanthopterygii</taxon>
        <taxon>Salmoniformes</taxon>
        <taxon>Salmonidae</taxon>
        <taxon>Coregoninae</taxon>
        <taxon>Coregonus</taxon>
    </lineage>
</organism>
<proteinExistence type="predicted"/>
<protein>
    <submittedName>
        <fullName evidence="2">Uncharacterized protein</fullName>
    </submittedName>
</protein>
<dbReference type="Proteomes" id="UP001356427">
    <property type="component" value="Unassembled WGS sequence"/>
</dbReference>
<dbReference type="AlphaFoldDB" id="A0AAN8KGN3"/>
<evidence type="ECO:0000313" key="3">
    <source>
        <dbReference type="Proteomes" id="UP001356427"/>
    </source>
</evidence>
<reference evidence="2 3" key="1">
    <citation type="submission" date="2021-04" db="EMBL/GenBank/DDBJ databases">
        <authorList>
            <person name="De Guttry C."/>
            <person name="Zahm M."/>
            <person name="Klopp C."/>
            <person name="Cabau C."/>
            <person name="Louis A."/>
            <person name="Berthelot C."/>
            <person name="Parey E."/>
            <person name="Roest Crollius H."/>
            <person name="Montfort J."/>
            <person name="Robinson-Rechavi M."/>
            <person name="Bucao C."/>
            <person name="Bouchez O."/>
            <person name="Gislard M."/>
            <person name="Lluch J."/>
            <person name="Milhes M."/>
            <person name="Lampietro C."/>
            <person name="Lopez Roques C."/>
            <person name="Donnadieu C."/>
            <person name="Braasch I."/>
            <person name="Desvignes T."/>
            <person name="Postlethwait J."/>
            <person name="Bobe J."/>
            <person name="Wedekind C."/>
            <person name="Guiguen Y."/>
        </authorList>
    </citation>
    <scope>NUCLEOTIDE SEQUENCE [LARGE SCALE GENOMIC DNA]</scope>
    <source>
        <strain evidence="2">Cs_M1</strain>
        <tissue evidence="2">Blood</tissue>
    </source>
</reference>
<name>A0AAN8KGN3_9TELE</name>
<feature type="region of interest" description="Disordered" evidence="1">
    <location>
        <begin position="1"/>
        <end position="22"/>
    </location>
</feature>
<evidence type="ECO:0000313" key="2">
    <source>
        <dbReference type="EMBL" id="KAK6292097.1"/>
    </source>
</evidence>
<evidence type="ECO:0000256" key="1">
    <source>
        <dbReference type="SAM" id="MobiDB-lite"/>
    </source>
</evidence>
<feature type="region of interest" description="Disordered" evidence="1">
    <location>
        <begin position="50"/>
        <end position="69"/>
    </location>
</feature>
<accession>A0AAN8KGN3</accession>